<organism evidence="3">
    <name type="scientific">Hexamita inflata</name>
    <dbReference type="NCBI Taxonomy" id="28002"/>
    <lineage>
        <taxon>Eukaryota</taxon>
        <taxon>Metamonada</taxon>
        <taxon>Diplomonadida</taxon>
        <taxon>Hexamitidae</taxon>
        <taxon>Hexamitinae</taxon>
        <taxon>Hexamita</taxon>
    </lineage>
</organism>
<protein>
    <submittedName>
        <fullName evidence="3">EF-hand domain</fullName>
    </submittedName>
    <submittedName>
        <fullName evidence="4">EF-hand_domain</fullName>
    </submittedName>
</protein>
<accession>A0AA86NBC2</accession>
<dbReference type="PROSITE" id="PS00018">
    <property type="entry name" value="EF_HAND_1"/>
    <property type="match status" value="2"/>
</dbReference>
<reference evidence="3" key="1">
    <citation type="submission" date="2023-06" db="EMBL/GenBank/DDBJ databases">
        <authorList>
            <person name="Kurt Z."/>
        </authorList>
    </citation>
    <scope>NUCLEOTIDE SEQUENCE</scope>
</reference>
<dbReference type="EMBL" id="CATOUU010000108">
    <property type="protein sequence ID" value="CAI9916487.1"/>
    <property type="molecule type" value="Genomic_DNA"/>
</dbReference>
<evidence type="ECO:0000313" key="3">
    <source>
        <dbReference type="EMBL" id="CAI9916487.1"/>
    </source>
</evidence>
<evidence type="ECO:0000313" key="5">
    <source>
        <dbReference type="Proteomes" id="UP001642409"/>
    </source>
</evidence>
<keyword evidence="1" id="KW-0106">Calcium</keyword>
<reference evidence="4 5" key="2">
    <citation type="submission" date="2024-07" db="EMBL/GenBank/DDBJ databases">
        <authorList>
            <person name="Akdeniz Z."/>
        </authorList>
    </citation>
    <scope>NUCLEOTIDE SEQUENCE [LARGE SCALE GENOMIC DNA]</scope>
</reference>
<feature type="domain" description="EF-hand" evidence="2">
    <location>
        <begin position="3"/>
        <end position="38"/>
    </location>
</feature>
<dbReference type="Pfam" id="PF13499">
    <property type="entry name" value="EF-hand_7"/>
    <property type="match status" value="1"/>
</dbReference>
<dbReference type="InterPro" id="IPR011992">
    <property type="entry name" value="EF-hand-dom_pair"/>
</dbReference>
<evidence type="ECO:0000313" key="4">
    <source>
        <dbReference type="EMBL" id="CAL6005935.1"/>
    </source>
</evidence>
<proteinExistence type="predicted"/>
<feature type="domain" description="EF-hand" evidence="2">
    <location>
        <begin position="39"/>
        <end position="73"/>
    </location>
</feature>
<evidence type="ECO:0000259" key="2">
    <source>
        <dbReference type="PROSITE" id="PS50222"/>
    </source>
</evidence>
<dbReference type="InterPro" id="IPR018247">
    <property type="entry name" value="EF_Hand_1_Ca_BS"/>
</dbReference>
<dbReference type="AlphaFoldDB" id="A0AA86NBC2"/>
<dbReference type="SMART" id="SM00054">
    <property type="entry name" value="EFh"/>
    <property type="match status" value="2"/>
</dbReference>
<sequence>MKYTRADFEALFNCSDLDHTKYIEYTELYSFLKKRGMNTNMEVVRDYFQKFDRDCNGKLDKDEWCKMLEQIFK</sequence>
<name>A0AA86NBC2_9EUKA</name>
<dbReference type="PROSITE" id="PS50222">
    <property type="entry name" value="EF_HAND_2"/>
    <property type="match status" value="2"/>
</dbReference>
<dbReference type="EMBL" id="CAXDID020000053">
    <property type="protein sequence ID" value="CAL6005935.1"/>
    <property type="molecule type" value="Genomic_DNA"/>
</dbReference>
<dbReference type="InterPro" id="IPR002048">
    <property type="entry name" value="EF_hand_dom"/>
</dbReference>
<evidence type="ECO:0000256" key="1">
    <source>
        <dbReference type="ARBA" id="ARBA00022837"/>
    </source>
</evidence>
<keyword evidence="5" id="KW-1185">Reference proteome</keyword>
<dbReference type="Proteomes" id="UP001642409">
    <property type="component" value="Unassembled WGS sequence"/>
</dbReference>
<dbReference type="Gene3D" id="1.10.238.10">
    <property type="entry name" value="EF-hand"/>
    <property type="match status" value="1"/>
</dbReference>
<gene>
    <name evidence="4" type="ORF">HINF_LOCUS19861</name>
    <name evidence="3" type="ORF">HINF_LOCUS4132</name>
</gene>
<dbReference type="SUPFAM" id="SSF47473">
    <property type="entry name" value="EF-hand"/>
    <property type="match status" value="1"/>
</dbReference>
<dbReference type="GO" id="GO:0005509">
    <property type="term" value="F:calcium ion binding"/>
    <property type="evidence" value="ECO:0007669"/>
    <property type="project" value="InterPro"/>
</dbReference>
<comment type="caution">
    <text evidence="3">The sequence shown here is derived from an EMBL/GenBank/DDBJ whole genome shotgun (WGS) entry which is preliminary data.</text>
</comment>